<dbReference type="EMBL" id="CAGKOT010000057">
    <property type="protein sequence ID" value="CAB5387141.1"/>
    <property type="molecule type" value="Genomic_DNA"/>
</dbReference>
<dbReference type="Pfam" id="PF03101">
    <property type="entry name" value="FAR1"/>
    <property type="match status" value="1"/>
</dbReference>
<evidence type="ECO:0000313" key="3">
    <source>
        <dbReference type="EMBL" id="CAB5387141.1"/>
    </source>
</evidence>
<gene>
    <name evidence="3" type="ORF">CHRIB12_LOCUS20009</name>
</gene>
<feature type="region of interest" description="Disordered" evidence="1">
    <location>
        <begin position="121"/>
        <end position="209"/>
    </location>
</feature>
<feature type="compositionally biased region" description="Basic and acidic residues" evidence="1">
    <location>
        <begin position="187"/>
        <end position="205"/>
    </location>
</feature>
<dbReference type="PANTHER" id="PTHR47718">
    <property type="entry name" value="OS01G0519700 PROTEIN"/>
    <property type="match status" value="1"/>
</dbReference>
<feature type="compositionally biased region" description="Acidic residues" evidence="1">
    <location>
        <begin position="172"/>
        <end position="186"/>
    </location>
</feature>
<evidence type="ECO:0000259" key="2">
    <source>
        <dbReference type="Pfam" id="PF03101"/>
    </source>
</evidence>
<dbReference type="OrthoDB" id="2431228at2759"/>
<feature type="domain" description="FAR1" evidence="2">
    <location>
        <begin position="284"/>
        <end position="368"/>
    </location>
</feature>
<evidence type="ECO:0000256" key="1">
    <source>
        <dbReference type="SAM" id="MobiDB-lite"/>
    </source>
</evidence>
<name>A0A915ZQI7_9GLOM</name>
<accession>A0A915ZQI7</accession>
<feature type="compositionally biased region" description="Basic residues" evidence="1">
    <location>
        <begin position="734"/>
        <end position="745"/>
    </location>
</feature>
<comment type="caution">
    <text evidence="3">The sequence shown here is derived from an EMBL/GenBank/DDBJ whole genome shotgun (WGS) entry which is preliminary data.</text>
</comment>
<protein>
    <recommendedName>
        <fullName evidence="2">FAR1 domain-containing protein</fullName>
    </recommendedName>
</protein>
<dbReference type="AlphaFoldDB" id="A0A915ZQI7"/>
<feature type="compositionally biased region" description="Basic and acidic residues" evidence="1">
    <location>
        <begin position="142"/>
        <end position="171"/>
    </location>
</feature>
<proteinExistence type="predicted"/>
<organism evidence="3 4">
    <name type="scientific">Rhizophagus irregularis</name>
    <dbReference type="NCBI Taxonomy" id="588596"/>
    <lineage>
        <taxon>Eukaryota</taxon>
        <taxon>Fungi</taxon>
        <taxon>Fungi incertae sedis</taxon>
        <taxon>Mucoromycota</taxon>
        <taxon>Glomeromycotina</taxon>
        <taxon>Glomeromycetes</taxon>
        <taxon>Glomerales</taxon>
        <taxon>Glomeraceae</taxon>
        <taxon>Rhizophagus</taxon>
    </lineage>
</organism>
<feature type="compositionally biased region" description="Polar residues" evidence="1">
    <location>
        <begin position="316"/>
        <end position="325"/>
    </location>
</feature>
<evidence type="ECO:0000313" key="4">
    <source>
        <dbReference type="Proteomes" id="UP000684084"/>
    </source>
</evidence>
<dbReference type="VEuPathDB" id="FungiDB:RhiirFUN_007564"/>
<sequence length="791" mass="92292">MSNNTHDNALYDNTYDNIPYDNTHDYIPYDNTCENTRENFFYDEILLYYDTHKNLPYDTYENLLYYDICKNLPYDTYKNLPYDIYKNLPYDTYKNLLYYDTREKLLYDTFSTQTHENFPHDVIHENLPYDDTRENLSDEDTRENLSDENTRENLSDNTRENLSDGDTRENLSDDDTRENLSNDDDTHENLSDYDTRENLPCDNTHENLPNYDIHENYATRENFPHDDAIRNNLSYDNQNVDISASLHQGYETSDNDDDESTDSLELISGLTFDSWDKFKSWIERFTLKEGFNYKIRTSEKVEGVVRRAAYECAKSGSHTSQVTSDPTKRRNANSSRTSCPWKLNVTYPKTSGVVKINSFNNEHNHPLTSMIREIAPRFRKLTPKMLVDIKKYVIQGRMDLSSIYPLLKHDYPDQPIYKKDLYNAVYQFRQKNNPGDMDASQMLELLMKWKDAEPLWIVKLQFTTGAQSTQRIESINKHIHDKVDRATSLCDLLHNIKDHVKNEEYLENFELERNAIPTIGMPMLNTRFFGPIDNIIKVFLTPVMLGKQRSQMNQSVCYDINQITEWKNLMDAENDNEGISDGIREQEQDIRQILFQSLIKNIPPEAILEVCIIPNRWYLDQSNDLSQYPPIPVCGTQIDNRIEMEKSITFQHFFSFCVDSHGSHSAINSTKAIYAELSGLSKKATDCAIKSNMQHELVNLLKAFIYDVHNKNVQETQETQETETFTDINNPTITKHKGRPPKRLKSSVETSGKRVLKDSTNVNITENETRGRKCGKCKQHGHYAKTCHNSC</sequence>
<reference evidence="3" key="1">
    <citation type="submission" date="2020-05" db="EMBL/GenBank/DDBJ databases">
        <authorList>
            <person name="Rincon C."/>
            <person name="Sanders R I."/>
            <person name="Robbins C."/>
            <person name="Chaturvedi A."/>
        </authorList>
    </citation>
    <scope>NUCLEOTIDE SEQUENCE</scope>
    <source>
        <strain evidence="3">CHB12</strain>
    </source>
</reference>
<dbReference type="Proteomes" id="UP000684084">
    <property type="component" value="Unassembled WGS sequence"/>
</dbReference>
<dbReference type="VEuPathDB" id="FungiDB:RhiirFUN_020226"/>
<dbReference type="PANTHER" id="PTHR47718:SF3">
    <property type="entry name" value="PROTEIN FAR1-RELATED SEQUENCE 5-LIKE"/>
    <property type="match status" value="1"/>
</dbReference>
<feature type="region of interest" description="Disordered" evidence="1">
    <location>
        <begin position="730"/>
        <end position="751"/>
    </location>
</feature>
<dbReference type="InterPro" id="IPR004330">
    <property type="entry name" value="FAR1_DNA_bnd_dom"/>
</dbReference>
<feature type="region of interest" description="Disordered" evidence="1">
    <location>
        <begin position="315"/>
        <end position="337"/>
    </location>
</feature>